<dbReference type="AlphaFoldDB" id="A0A7Z2ZV77"/>
<evidence type="ECO:0000313" key="1">
    <source>
        <dbReference type="EMBL" id="QJE03070.1"/>
    </source>
</evidence>
<name>A0A7Z2ZV77_9BURK</name>
<proteinExistence type="predicted"/>
<gene>
    <name evidence="1" type="ORF">HH212_26300</name>
</gene>
<reference evidence="1 2" key="1">
    <citation type="submission" date="2020-04" db="EMBL/GenBank/DDBJ databases">
        <title>Genome sequencing of novel species.</title>
        <authorList>
            <person name="Heo J."/>
            <person name="Kim S.-J."/>
            <person name="Kim J.-S."/>
            <person name="Hong S.-B."/>
            <person name="Kwon S.-W."/>
        </authorList>
    </citation>
    <scope>NUCLEOTIDE SEQUENCE [LARGE SCALE GENOMIC DNA]</scope>
    <source>
        <strain evidence="1 2">GN2-R2</strain>
    </source>
</reference>
<dbReference type="EMBL" id="CP051685">
    <property type="protein sequence ID" value="QJE03070.1"/>
    <property type="molecule type" value="Genomic_DNA"/>
</dbReference>
<organism evidence="1 2">
    <name type="scientific">Massilia forsythiae</name>
    <dbReference type="NCBI Taxonomy" id="2728020"/>
    <lineage>
        <taxon>Bacteria</taxon>
        <taxon>Pseudomonadati</taxon>
        <taxon>Pseudomonadota</taxon>
        <taxon>Betaproteobacteria</taxon>
        <taxon>Burkholderiales</taxon>
        <taxon>Oxalobacteraceae</taxon>
        <taxon>Telluria group</taxon>
        <taxon>Massilia</taxon>
    </lineage>
</organism>
<dbReference type="Proteomes" id="UP000502415">
    <property type="component" value="Chromosome"/>
</dbReference>
<dbReference type="KEGG" id="mfy:HH212_26300"/>
<dbReference type="RefSeq" id="WP_170205151.1">
    <property type="nucleotide sequence ID" value="NZ_CP051685.1"/>
</dbReference>
<evidence type="ECO:0000313" key="2">
    <source>
        <dbReference type="Proteomes" id="UP000502415"/>
    </source>
</evidence>
<accession>A0A7Z2ZV77</accession>
<keyword evidence="2" id="KW-1185">Reference proteome</keyword>
<sequence>MSLFVEKYLQSLTASSLQDDALHGQTEALAAAALADMNGGSSDVFGSLLARAKYADGVPRKTFESGNANLAVLLRAWIKVVTQKGKDRAWIKIKHEWDVAAAHGIYKKIALVSLAHWLGGECTACNGTRIAAGRACTHCAATPGREPIQGGQLERERIADMVAELEGLHQAHGARAGAKMRKVAPEMLRAA</sequence>
<protein>
    <submittedName>
        <fullName evidence="1">Uncharacterized protein</fullName>
    </submittedName>
</protein>